<dbReference type="Pfam" id="PF00528">
    <property type="entry name" value="BPD_transp_1"/>
    <property type="match status" value="1"/>
</dbReference>
<keyword evidence="5 7" id="KW-1133">Transmembrane helix</keyword>
<keyword evidence="2 7" id="KW-0813">Transport</keyword>
<evidence type="ECO:0000313" key="9">
    <source>
        <dbReference type="EMBL" id="EHI61483.1"/>
    </source>
</evidence>
<dbReference type="PROSITE" id="PS50928">
    <property type="entry name" value="ABC_TM1"/>
    <property type="match status" value="1"/>
</dbReference>
<dbReference type="EMBL" id="ADLN01000002">
    <property type="protein sequence ID" value="EHI61483.1"/>
    <property type="molecule type" value="Genomic_DNA"/>
</dbReference>
<keyword evidence="3" id="KW-1003">Cell membrane</keyword>
<evidence type="ECO:0000259" key="8">
    <source>
        <dbReference type="PROSITE" id="PS50928"/>
    </source>
</evidence>
<keyword evidence="4 7" id="KW-0812">Transmembrane</keyword>
<feature type="domain" description="ABC transmembrane type-1" evidence="8">
    <location>
        <begin position="80"/>
        <end position="266"/>
    </location>
</feature>
<dbReference type="Gene3D" id="1.10.3720.10">
    <property type="entry name" value="MetI-like"/>
    <property type="match status" value="1"/>
</dbReference>
<dbReference type="CDD" id="cd06261">
    <property type="entry name" value="TM_PBP2"/>
    <property type="match status" value="1"/>
</dbReference>
<gene>
    <name evidence="9" type="ORF">HMPREF9473_00506</name>
</gene>
<dbReference type="Proteomes" id="UP000005384">
    <property type="component" value="Unassembled WGS sequence"/>
</dbReference>
<evidence type="ECO:0000313" key="10">
    <source>
        <dbReference type="Proteomes" id="UP000005384"/>
    </source>
</evidence>
<name>G5IAN4_9FIRM</name>
<dbReference type="PANTHER" id="PTHR43744">
    <property type="entry name" value="ABC TRANSPORTER PERMEASE PROTEIN MG189-RELATED-RELATED"/>
    <property type="match status" value="1"/>
</dbReference>
<dbReference type="HOGENOM" id="CLU_016047_1_1_9"/>
<evidence type="ECO:0000256" key="7">
    <source>
        <dbReference type="RuleBase" id="RU363032"/>
    </source>
</evidence>
<comment type="subcellular location">
    <subcellularLocation>
        <location evidence="1 7">Cell membrane</location>
        <topology evidence="1 7">Multi-pass membrane protein</topology>
    </subcellularLocation>
</comment>
<evidence type="ECO:0000256" key="6">
    <source>
        <dbReference type="ARBA" id="ARBA00023136"/>
    </source>
</evidence>
<evidence type="ECO:0000256" key="2">
    <source>
        <dbReference type="ARBA" id="ARBA00022448"/>
    </source>
</evidence>
<dbReference type="SUPFAM" id="SSF161098">
    <property type="entry name" value="MetI-like"/>
    <property type="match status" value="1"/>
</dbReference>
<protein>
    <recommendedName>
        <fullName evidence="8">ABC transmembrane type-1 domain-containing protein</fullName>
    </recommendedName>
</protein>
<comment type="caution">
    <text evidence="9">The sequence shown here is derived from an EMBL/GenBank/DDBJ whole genome shotgun (WGS) entry which is preliminary data.</text>
</comment>
<feature type="transmembrane region" description="Helical" evidence="7">
    <location>
        <begin position="245"/>
        <end position="264"/>
    </location>
</feature>
<accession>G5IAN4</accession>
<evidence type="ECO:0000256" key="4">
    <source>
        <dbReference type="ARBA" id="ARBA00022692"/>
    </source>
</evidence>
<dbReference type="GO" id="GO:0055085">
    <property type="term" value="P:transmembrane transport"/>
    <property type="evidence" value="ECO:0007669"/>
    <property type="project" value="InterPro"/>
</dbReference>
<evidence type="ECO:0000256" key="1">
    <source>
        <dbReference type="ARBA" id="ARBA00004651"/>
    </source>
</evidence>
<feature type="transmembrane region" description="Helical" evidence="7">
    <location>
        <begin position="79"/>
        <end position="105"/>
    </location>
</feature>
<feature type="transmembrane region" description="Helical" evidence="7">
    <location>
        <begin position="190"/>
        <end position="212"/>
    </location>
</feature>
<comment type="similarity">
    <text evidence="7">Belongs to the binding-protein-dependent transport system permease family.</text>
</comment>
<dbReference type="InterPro" id="IPR035906">
    <property type="entry name" value="MetI-like_sf"/>
</dbReference>
<feature type="transmembrane region" description="Helical" evidence="7">
    <location>
        <begin position="117"/>
        <end position="137"/>
    </location>
</feature>
<dbReference type="GO" id="GO:0005886">
    <property type="term" value="C:plasma membrane"/>
    <property type="evidence" value="ECO:0007669"/>
    <property type="project" value="UniProtKB-SubCell"/>
</dbReference>
<dbReference type="PATRIC" id="fig|742737.3.peg.506"/>
<reference evidence="9 10" key="1">
    <citation type="submission" date="2011-08" db="EMBL/GenBank/DDBJ databases">
        <title>The Genome Sequence of Clostridium hathewayi WAL-18680.</title>
        <authorList>
            <consortium name="The Broad Institute Genome Sequencing Platform"/>
            <person name="Earl A."/>
            <person name="Ward D."/>
            <person name="Feldgarden M."/>
            <person name="Gevers D."/>
            <person name="Finegold S.M."/>
            <person name="Summanen P.H."/>
            <person name="Molitoris D.R."/>
            <person name="Song M."/>
            <person name="Daigneault M."/>
            <person name="Allen-Vercoe E."/>
            <person name="Young S.K."/>
            <person name="Zeng Q."/>
            <person name="Gargeya S."/>
            <person name="Fitzgerald M."/>
            <person name="Haas B."/>
            <person name="Abouelleil A."/>
            <person name="Alvarado L."/>
            <person name="Arachchi H.M."/>
            <person name="Berlin A."/>
            <person name="Brown A."/>
            <person name="Chapman S.B."/>
            <person name="Chen Z."/>
            <person name="Dunbar C."/>
            <person name="Freedman E."/>
            <person name="Gearin G."/>
            <person name="Gellesch M."/>
            <person name="Goldberg J."/>
            <person name="Griggs A."/>
            <person name="Gujja S."/>
            <person name="Heiman D."/>
            <person name="Howarth C."/>
            <person name="Larson L."/>
            <person name="Lui A."/>
            <person name="MacDonald P.J.P."/>
            <person name="Montmayeur A."/>
            <person name="Murphy C."/>
            <person name="Neiman D."/>
            <person name="Pearson M."/>
            <person name="Priest M."/>
            <person name="Roberts A."/>
            <person name="Saif S."/>
            <person name="Shea T."/>
            <person name="Shenoy N."/>
            <person name="Sisk P."/>
            <person name="Stolte C."/>
            <person name="Sykes S."/>
            <person name="Wortman J."/>
            <person name="Nusbaum C."/>
            <person name="Birren B."/>
        </authorList>
    </citation>
    <scope>NUCLEOTIDE SEQUENCE [LARGE SCALE GENOMIC DNA]</scope>
    <source>
        <strain evidence="9 10">WAL-18680</strain>
    </source>
</reference>
<dbReference type="OrthoDB" id="9771544at2"/>
<feature type="transmembrane region" description="Helical" evidence="7">
    <location>
        <begin position="149"/>
        <end position="169"/>
    </location>
</feature>
<evidence type="ECO:0000256" key="5">
    <source>
        <dbReference type="ARBA" id="ARBA00022989"/>
    </source>
</evidence>
<sequence>MRKWRWFKTGILVSLCLLVWLPVLMLAAASLMPEDELLWRYLSPLGVGRDRVRAALLPSYPSFQAFAELLFKSPGFFVMFWNSCIQVFPMLMGQLLVGAPAAWAFSRYTFKGKKGLFFLYVLLMILPFQVTQVSNYLVLDRLGILNTHLALILPGIWSTMPVFIMTKSFETIPQALVEAAYLDGAGEIQAFWHIGIPAGYPGIVTALLLSFLDGWNSLEQPIAYLKDMSLWPLSLYLPNITVDKAAVAFAAGMIMLLPSVLLYLNGQTYLEQGLAASGMKE</sequence>
<keyword evidence="10" id="KW-1185">Reference proteome</keyword>
<dbReference type="AlphaFoldDB" id="G5IAN4"/>
<dbReference type="PANTHER" id="PTHR43744:SF1">
    <property type="entry name" value="BINDING-PROTEIN-DEPENDENT TRANSPORT SYSTEMS INNER MEMBRANE COMPONENT"/>
    <property type="match status" value="1"/>
</dbReference>
<keyword evidence="6 7" id="KW-0472">Membrane</keyword>
<dbReference type="InterPro" id="IPR000515">
    <property type="entry name" value="MetI-like"/>
</dbReference>
<evidence type="ECO:0000256" key="3">
    <source>
        <dbReference type="ARBA" id="ARBA00022475"/>
    </source>
</evidence>
<dbReference type="RefSeq" id="WP_006778489.1">
    <property type="nucleotide sequence ID" value="NZ_CP040506.1"/>
</dbReference>
<proteinExistence type="inferred from homology"/>
<organism evidence="9 10">
    <name type="scientific">Hungatella hathewayi WAL-18680</name>
    <dbReference type="NCBI Taxonomy" id="742737"/>
    <lineage>
        <taxon>Bacteria</taxon>
        <taxon>Bacillati</taxon>
        <taxon>Bacillota</taxon>
        <taxon>Clostridia</taxon>
        <taxon>Lachnospirales</taxon>
        <taxon>Lachnospiraceae</taxon>
        <taxon>Hungatella</taxon>
    </lineage>
</organism>